<comment type="caution">
    <text evidence="2">The sequence shown here is derived from an EMBL/GenBank/DDBJ whole genome shotgun (WGS) entry which is preliminary data.</text>
</comment>
<dbReference type="PANTHER" id="PTHR35562:SF2">
    <property type="entry name" value="DNA ENDONUCLEASE SMRA-RELATED"/>
    <property type="match status" value="1"/>
</dbReference>
<dbReference type="SUPFAM" id="SSF160443">
    <property type="entry name" value="SMR domain-like"/>
    <property type="match status" value="1"/>
</dbReference>
<protein>
    <submittedName>
        <fullName evidence="2">DNA mismatch repair protein MutS</fullName>
    </submittedName>
</protein>
<evidence type="ECO:0000313" key="3">
    <source>
        <dbReference type="Proteomes" id="UP000433788"/>
    </source>
</evidence>
<dbReference type="EMBL" id="WJPP01000001">
    <property type="protein sequence ID" value="MRH77231.1"/>
    <property type="molecule type" value="Genomic_DNA"/>
</dbReference>
<dbReference type="PANTHER" id="PTHR35562">
    <property type="entry name" value="DNA ENDONUCLEASE SMRA-RELATED"/>
    <property type="match status" value="1"/>
</dbReference>
<accession>A0A6N7QLD3</accession>
<name>A0A6N7QLD3_9GAMM</name>
<evidence type="ECO:0000313" key="2">
    <source>
        <dbReference type="EMBL" id="MRH77231.1"/>
    </source>
</evidence>
<dbReference type="InterPro" id="IPR002625">
    <property type="entry name" value="Smr_dom"/>
</dbReference>
<organism evidence="2 3">
    <name type="scientific">Spiribacter salilacus</name>
    <dbReference type="NCBI Taxonomy" id="2664894"/>
    <lineage>
        <taxon>Bacteria</taxon>
        <taxon>Pseudomonadati</taxon>
        <taxon>Pseudomonadota</taxon>
        <taxon>Gammaproteobacteria</taxon>
        <taxon>Chromatiales</taxon>
        <taxon>Ectothiorhodospiraceae</taxon>
        <taxon>Spiribacter</taxon>
    </lineage>
</organism>
<dbReference type="GO" id="GO:0004520">
    <property type="term" value="F:DNA endonuclease activity"/>
    <property type="evidence" value="ECO:0007669"/>
    <property type="project" value="TreeGrafter"/>
</dbReference>
<dbReference type="InterPro" id="IPR036063">
    <property type="entry name" value="Smr_dom_sf"/>
</dbReference>
<sequence>MRCTIPVYERLGSVRLNQDDPDTALFRAAMADVRPIPTRQRADLRRRRPAPIPGQRYADDRAVLRELAMPTAEEHALGAEVGEALAYARPGLKKQTLRRLRRGEFSVMAELDLHGQTVEPARRLVADFINECRERRLGCVRIIHGKGRRSANTGPVLKVVVDRWLRQRDDVLAFCSARPVDGGTGALYVLLRR</sequence>
<dbReference type="Gene3D" id="3.30.1370.110">
    <property type="match status" value="1"/>
</dbReference>
<dbReference type="SMART" id="SM00463">
    <property type="entry name" value="SMR"/>
    <property type="match status" value="1"/>
</dbReference>
<gene>
    <name evidence="2" type="ORF">GH984_00695</name>
</gene>
<dbReference type="Proteomes" id="UP000433788">
    <property type="component" value="Unassembled WGS sequence"/>
</dbReference>
<dbReference type="Pfam" id="PF01713">
    <property type="entry name" value="Smr"/>
    <property type="match status" value="1"/>
</dbReference>
<evidence type="ECO:0000259" key="1">
    <source>
        <dbReference type="PROSITE" id="PS50828"/>
    </source>
</evidence>
<feature type="domain" description="Smr" evidence="1">
    <location>
        <begin position="111"/>
        <end position="192"/>
    </location>
</feature>
<dbReference type="PROSITE" id="PS50828">
    <property type="entry name" value="SMR"/>
    <property type="match status" value="1"/>
</dbReference>
<proteinExistence type="predicted"/>
<reference evidence="2 3" key="1">
    <citation type="submission" date="2019-11" db="EMBL/GenBank/DDBJ databases">
        <authorList>
            <person name="Zhang X.Y."/>
        </authorList>
    </citation>
    <scope>NUCLEOTIDE SEQUENCE [LARGE SCALE GENOMIC DNA]</scope>
    <source>
        <strain evidence="2 3">C176</strain>
    </source>
</reference>
<dbReference type="AlphaFoldDB" id="A0A6N7QLD3"/>
<keyword evidence="3" id="KW-1185">Reference proteome</keyword>